<dbReference type="PANTHER" id="PTHR48075:SF5">
    <property type="entry name" value="3-HYDROXYBUTYRYL-COA DEHYDROGENASE"/>
    <property type="match status" value="1"/>
</dbReference>
<dbReference type="PANTHER" id="PTHR48075">
    <property type="entry name" value="3-HYDROXYACYL-COA DEHYDROGENASE FAMILY PROTEIN"/>
    <property type="match status" value="1"/>
</dbReference>
<feature type="domain" description="3-hydroxyacyl-CoA dehydrogenase C-terminal" evidence="4">
    <location>
        <begin position="175"/>
        <end position="273"/>
    </location>
</feature>
<protein>
    <submittedName>
        <fullName evidence="6">3-hydroxyacyl-CoA dehydrogenase NAD-binding protein</fullName>
    </submittedName>
</protein>
<feature type="site" description="Important for catalytic activity" evidence="3">
    <location>
        <position position="128"/>
    </location>
</feature>
<dbReference type="InterPro" id="IPR006108">
    <property type="entry name" value="3HC_DH_C"/>
</dbReference>
<dbReference type="GO" id="GO:0016616">
    <property type="term" value="F:oxidoreductase activity, acting on the CH-OH group of donors, NAD or NADP as acceptor"/>
    <property type="evidence" value="ECO:0007669"/>
    <property type="project" value="InterPro"/>
</dbReference>
<dbReference type="InterPro" id="IPR006176">
    <property type="entry name" value="3-OHacyl-CoA_DH_NAD-bd"/>
</dbReference>
<dbReference type="PATRIC" id="fig|1227456.3.peg.992"/>
<comment type="similarity">
    <text evidence="1">Belongs to the 3-hydroxyacyl-CoA dehydrogenase family.</text>
</comment>
<accession>M0N9X4</accession>
<dbReference type="PIRSF" id="PIRSF000105">
    <property type="entry name" value="HCDH"/>
    <property type="match status" value="1"/>
</dbReference>
<organism evidence="6 7">
    <name type="scientific">Halococcus salifodinae DSM 8989</name>
    <dbReference type="NCBI Taxonomy" id="1227456"/>
    <lineage>
        <taxon>Archaea</taxon>
        <taxon>Methanobacteriati</taxon>
        <taxon>Methanobacteriota</taxon>
        <taxon>Stenosarchaea group</taxon>
        <taxon>Halobacteria</taxon>
        <taxon>Halobacteriales</taxon>
        <taxon>Halococcaceae</taxon>
        <taxon>Halococcus</taxon>
    </lineage>
</organism>
<dbReference type="Pfam" id="PF00725">
    <property type="entry name" value="3HCDH"/>
    <property type="match status" value="1"/>
</dbReference>
<evidence type="ECO:0000256" key="2">
    <source>
        <dbReference type="ARBA" id="ARBA00023002"/>
    </source>
</evidence>
<dbReference type="InterPro" id="IPR022694">
    <property type="entry name" value="3-OHacyl-CoA_DH"/>
</dbReference>
<evidence type="ECO:0000259" key="4">
    <source>
        <dbReference type="Pfam" id="PF00725"/>
    </source>
</evidence>
<dbReference type="STRING" id="1227456.C450_04838"/>
<reference evidence="6 7" key="1">
    <citation type="journal article" date="2014" name="PLoS Genet.">
        <title>Phylogenetically driven sequencing of extremely halophilic archaea reveals strategies for static and dynamic osmo-response.</title>
        <authorList>
            <person name="Becker E.A."/>
            <person name="Seitzer P.M."/>
            <person name="Tritt A."/>
            <person name="Larsen D."/>
            <person name="Krusor M."/>
            <person name="Yao A.I."/>
            <person name="Wu D."/>
            <person name="Madern D."/>
            <person name="Eisen J.A."/>
            <person name="Darling A.E."/>
            <person name="Facciotti M.T."/>
        </authorList>
    </citation>
    <scope>NUCLEOTIDE SEQUENCE [LARGE SCALE GENOMIC DNA]</scope>
    <source>
        <strain evidence="6 7">DSM 8989</strain>
    </source>
</reference>
<keyword evidence="7" id="KW-1185">Reference proteome</keyword>
<comment type="caution">
    <text evidence="6">The sequence shown here is derived from an EMBL/GenBank/DDBJ whole genome shotgun (WGS) entry which is preliminary data.</text>
</comment>
<evidence type="ECO:0000259" key="5">
    <source>
        <dbReference type="Pfam" id="PF02737"/>
    </source>
</evidence>
<dbReference type="Proteomes" id="UP000011625">
    <property type="component" value="Unassembled WGS sequence"/>
</dbReference>
<feature type="domain" description="3-hydroxyacyl-CoA dehydrogenase NAD binding" evidence="5">
    <location>
        <begin position="1"/>
        <end position="171"/>
    </location>
</feature>
<evidence type="ECO:0000256" key="3">
    <source>
        <dbReference type="PIRSR" id="PIRSR000105-1"/>
    </source>
</evidence>
<evidence type="ECO:0000313" key="7">
    <source>
        <dbReference type="Proteomes" id="UP000011625"/>
    </source>
</evidence>
<dbReference type="Pfam" id="PF02737">
    <property type="entry name" value="3HCDH_N"/>
    <property type="match status" value="1"/>
</dbReference>
<dbReference type="Gene3D" id="1.10.1040.10">
    <property type="entry name" value="N-(1-d-carboxylethyl)-l-norvaline Dehydrogenase, domain 2"/>
    <property type="match status" value="1"/>
</dbReference>
<gene>
    <name evidence="6" type="ORF">C450_04838</name>
</gene>
<dbReference type="InterPro" id="IPR006180">
    <property type="entry name" value="3-OHacyl-CoA_DH_CS"/>
</dbReference>
<dbReference type="InterPro" id="IPR013328">
    <property type="entry name" value="6PGD_dom2"/>
</dbReference>
<dbReference type="SUPFAM" id="SSF51735">
    <property type="entry name" value="NAD(P)-binding Rossmann-fold domains"/>
    <property type="match status" value="1"/>
</dbReference>
<dbReference type="SUPFAM" id="SSF48179">
    <property type="entry name" value="6-phosphogluconate dehydrogenase C-terminal domain-like"/>
    <property type="match status" value="1"/>
</dbReference>
<proteinExistence type="inferred from homology"/>
<sequence length="301" mass="32967">MGAGLAVQFARHGHPVTLVDHRQSNLDDAIERIVDAAELLSKESCAETTAEALLERIEFTLDREAGVSSAELVVESVSEDLAVKRELFRSIGEAAPDTAILASNTSGLRITDIAAGAERYAERIVGCHWWNPPYIMPLVELVPGEETSDATVDELESLVKSVDRTPIRLQRDAAGFVWNRIQFAVLRECIHIVDEGIASVEAVDAAVRDGYALRTATVGPFETVDISGVDLFETIGEELYPELSARQTPSERFDELLTAGREGVDAGAGFYDYDESLETVVHRRDRKIARLRNALGATDEQ</sequence>
<name>M0N9X4_9EURY</name>
<dbReference type="PROSITE" id="PS00067">
    <property type="entry name" value="3HCDH"/>
    <property type="match status" value="1"/>
</dbReference>
<dbReference type="GO" id="GO:0070403">
    <property type="term" value="F:NAD+ binding"/>
    <property type="evidence" value="ECO:0007669"/>
    <property type="project" value="InterPro"/>
</dbReference>
<dbReference type="Gene3D" id="3.40.50.720">
    <property type="entry name" value="NAD(P)-binding Rossmann-like Domain"/>
    <property type="match status" value="1"/>
</dbReference>
<keyword evidence="2" id="KW-0560">Oxidoreductase</keyword>
<dbReference type="InterPro" id="IPR036291">
    <property type="entry name" value="NAD(P)-bd_dom_sf"/>
</dbReference>
<evidence type="ECO:0000256" key="1">
    <source>
        <dbReference type="ARBA" id="ARBA00009463"/>
    </source>
</evidence>
<dbReference type="EMBL" id="AOME01000024">
    <property type="protein sequence ID" value="EMA54762.1"/>
    <property type="molecule type" value="Genomic_DNA"/>
</dbReference>
<evidence type="ECO:0000313" key="6">
    <source>
        <dbReference type="EMBL" id="EMA54762.1"/>
    </source>
</evidence>
<dbReference type="GO" id="GO:0006631">
    <property type="term" value="P:fatty acid metabolic process"/>
    <property type="evidence" value="ECO:0007669"/>
    <property type="project" value="InterPro"/>
</dbReference>
<dbReference type="AlphaFoldDB" id="M0N9X4"/>
<dbReference type="InterPro" id="IPR008927">
    <property type="entry name" value="6-PGluconate_DH-like_C_sf"/>
</dbReference>